<reference evidence="2" key="1">
    <citation type="journal article" date="2019" name="Int. J. Syst. Evol. Microbiol.">
        <title>The Global Catalogue of Microorganisms (GCM) 10K type strain sequencing project: providing services to taxonomists for standard genome sequencing and annotation.</title>
        <authorList>
            <consortium name="The Broad Institute Genomics Platform"/>
            <consortium name="The Broad Institute Genome Sequencing Center for Infectious Disease"/>
            <person name="Wu L."/>
            <person name="Ma J."/>
        </authorList>
    </citation>
    <scope>NUCLEOTIDE SEQUENCE [LARGE SCALE GENOMIC DNA]</scope>
    <source>
        <strain evidence="2">NBRC 111980</strain>
    </source>
</reference>
<name>A0ABQ5XUZ0_9GAMM</name>
<proteinExistence type="predicted"/>
<dbReference type="Proteomes" id="UP001156670">
    <property type="component" value="Unassembled WGS sequence"/>
</dbReference>
<evidence type="ECO:0000313" key="1">
    <source>
        <dbReference type="EMBL" id="GLQ95448.1"/>
    </source>
</evidence>
<comment type="caution">
    <text evidence="1">The sequence shown here is derived from an EMBL/GenBank/DDBJ whole genome shotgun (WGS) entry which is preliminary data.</text>
</comment>
<keyword evidence="2" id="KW-1185">Reference proteome</keyword>
<organism evidence="1 2">
    <name type="scientific">Dyella acidisoli</name>
    <dbReference type="NCBI Taxonomy" id="1867834"/>
    <lineage>
        <taxon>Bacteria</taxon>
        <taxon>Pseudomonadati</taxon>
        <taxon>Pseudomonadota</taxon>
        <taxon>Gammaproteobacteria</taxon>
        <taxon>Lysobacterales</taxon>
        <taxon>Rhodanobacteraceae</taxon>
        <taxon>Dyella</taxon>
    </lineage>
</organism>
<protein>
    <submittedName>
        <fullName evidence="1">Uncharacterized protein</fullName>
    </submittedName>
</protein>
<gene>
    <name evidence="1" type="ORF">GCM10007901_44030</name>
</gene>
<accession>A0ABQ5XUZ0</accession>
<dbReference type="EMBL" id="BSOB01000061">
    <property type="protein sequence ID" value="GLQ95448.1"/>
    <property type="molecule type" value="Genomic_DNA"/>
</dbReference>
<evidence type="ECO:0000313" key="2">
    <source>
        <dbReference type="Proteomes" id="UP001156670"/>
    </source>
</evidence>
<sequence>MNVWEIIHPRMNDVAPLVRTAEDMQNPQFQKQFGGDGSTLQWTRRPKLTVKVEKGKKKQKPRADVSPFTAPGIVFNGKVRDALGGFLRKFGQILEIDVDGDVEYYYNVTHVVRCVDESRSEKYPEGTIAKAVFDGSELPAEPVVFIDPLMRGSIYLNDEAKAELELLMKKSDITGIGFEKVGG</sequence>